<keyword evidence="8" id="KW-1185">Reference proteome</keyword>
<dbReference type="InterPro" id="IPR005000">
    <property type="entry name" value="Aldolase/citrate-lyase_domain"/>
</dbReference>
<evidence type="ECO:0000256" key="5">
    <source>
        <dbReference type="PIRSR" id="PIRSR015582-2"/>
    </source>
</evidence>
<accession>A0A6G8PWD3</accession>
<dbReference type="Gene3D" id="3.20.20.60">
    <property type="entry name" value="Phosphoenolpyruvate-binding domains"/>
    <property type="match status" value="1"/>
</dbReference>
<name>A0A6G8PWD3_9ACTN</name>
<dbReference type="GO" id="GO:0000287">
    <property type="term" value="F:magnesium ion binding"/>
    <property type="evidence" value="ECO:0007669"/>
    <property type="project" value="TreeGrafter"/>
</dbReference>
<dbReference type="GO" id="GO:0006107">
    <property type="term" value="P:oxaloacetate metabolic process"/>
    <property type="evidence" value="ECO:0007669"/>
    <property type="project" value="TreeGrafter"/>
</dbReference>
<sequence length="286" mass="30074">MGRKTDARSYLFVPGDRPDRFEKAQGSGADVVVLDLEDAVAAGSKAGAREAVAAWLSTERPAAYVRVNAASTGWLAEDLEAIAGCPGLDGVMLPKAEGAQQIAEVRGYLPEDVGVLALVETALGVWEARAVAEAAGIQRLAFGSVDFMLDADIEGDGKELLYARSRLVLASRVAGLRPPIDGVTTATDDAEKLASDVDDARLMGFGGKLCIHPRQIGAVNRGFVPGEEQVSWARRVLDGLPGEGGGVVQIDGEVVDRPMIERARTIVERAGTAPAPTTPPPPGRRR</sequence>
<dbReference type="InterPro" id="IPR015813">
    <property type="entry name" value="Pyrv/PenolPyrv_kinase-like_dom"/>
</dbReference>
<keyword evidence="7" id="KW-0456">Lyase</keyword>
<dbReference type="RefSeq" id="WP_166396163.1">
    <property type="nucleotide sequence ID" value="NZ_CP045121.1"/>
</dbReference>
<dbReference type="GO" id="GO:0016829">
    <property type="term" value="F:lyase activity"/>
    <property type="evidence" value="ECO:0007669"/>
    <property type="project" value="UniProtKB-KW"/>
</dbReference>
<dbReference type="EMBL" id="CP045121">
    <property type="protein sequence ID" value="QIN78485.1"/>
    <property type="molecule type" value="Genomic_DNA"/>
</dbReference>
<dbReference type="InterPro" id="IPR011206">
    <property type="entry name" value="Citrate_lyase_beta/mcl1/mcl2"/>
</dbReference>
<keyword evidence="2 5" id="KW-0479">Metal-binding</keyword>
<feature type="domain" description="HpcH/HpaI aldolase/citrate lyase" evidence="6">
    <location>
        <begin position="8"/>
        <end position="213"/>
    </location>
</feature>
<gene>
    <name evidence="7" type="ORF">GBA65_08065</name>
</gene>
<dbReference type="Proteomes" id="UP000502706">
    <property type="component" value="Chromosome"/>
</dbReference>
<dbReference type="KEGG" id="rmar:GBA65_08065"/>
<evidence type="ECO:0000259" key="6">
    <source>
        <dbReference type="Pfam" id="PF03328"/>
    </source>
</evidence>
<organism evidence="7 8">
    <name type="scientific">Rubrobacter marinus</name>
    <dbReference type="NCBI Taxonomy" id="2653852"/>
    <lineage>
        <taxon>Bacteria</taxon>
        <taxon>Bacillati</taxon>
        <taxon>Actinomycetota</taxon>
        <taxon>Rubrobacteria</taxon>
        <taxon>Rubrobacterales</taxon>
        <taxon>Rubrobacteraceae</taxon>
        <taxon>Rubrobacter</taxon>
    </lineage>
</organism>
<proteinExistence type="predicted"/>
<evidence type="ECO:0000256" key="4">
    <source>
        <dbReference type="PIRSR" id="PIRSR015582-1"/>
    </source>
</evidence>
<evidence type="ECO:0000256" key="1">
    <source>
        <dbReference type="ARBA" id="ARBA00001946"/>
    </source>
</evidence>
<dbReference type="PIRSF" id="PIRSF015582">
    <property type="entry name" value="Cit_lyase_B"/>
    <property type="match status" value="1"/>
</dbReference>
<evidence type="ECO:0000313" key="8">
    <source>
        <dbReference type="Proteomes" id="UP000502706"/>
    </source>
</evidence>
<dbReference type="PANTHER" id="PTHR32308">
    <property type="entry name" value="LYASE BETA SUBUNIT, PUTATIVE (AFU_ORTHOLOGUE AFUA_4G13030)-RELATED"/>
    <property type="match status" value="1"/>
</dbReference>
<evidence type="ECO:0000256" key="3">
    <source>
        <dbReference type="ARBA" id="ARBA00022842"/>
    </source>
</evidence>
<dbReference type="Pfam" id="PF03328">
    <property type="entry name" value="HpcH_HpaI"/>
    <property type="match status" value="1"/>
</dbReference>
<dbReference type="InterPro" id="IPR040442">
    <property type="entry name" value="Pyrv_kinase-like_dom_sf"/>
</dbReference>
<feature type="binding site" evidence="4">
    <location>
        <position position="66"/>
    </location>
    <ligand>
        <name>substrate</name>
    </ligand>
</feature>
<protein>
    <submittedName>
        <fullName evidence="7">CoA ester lyase</fullName>
    </submittedName>
</protein>
<evidence type="ECO:0000256" key="2">
    <source>
        <dbReference type="ARBA" id="ARBA00022723"/>
    </source>
</evidence>
<keyword evidence="3 5" id="KW-0460">Magnesium</keyword>
<feature type="binding site" evidence="4">
    <location>
        <position position="120"/>
    </location>
    <ligand>
        <name>substrate</name>
    </ligand>
</feature>
<dbReference type="AlphaFoldDB" id="A0A6G8PWD3"/>
<comment type="cofactor">
    <cofactor evidence="1">
        <name>Mg(2+)</name>
        <dbReference type="ChEBI" id="CHEBI:18420"/>
    </cofactor>
</comment>
<dbReference type="PANTHER" id="PTHR32308:SF10">
    <property type="entry name" value="CITRATE LYASE SUBUNIT BETA"/>
    <property type="match status" value="1"/>
</dbReference>
<evidence type="ECO:0000313" key="7">
    <source>
        <dbReference type="EMBL" id="QIN78485.1"/>
    </source>
</evidence>
<dbReference type="SUPFAM" id="SSF51621">
    <property type="entry name" value="Phosphoenolpyruvate/pyruvate domain"/>
    <property type="match status" value="1"/>
</dbReference>
<feature type="binding site" evidence="5">
    <location>
        <position position="120"/>
    </location>
    <ligand>
        <name>Mg(2+)</name>
        <dbReference type="ChEBI" id="CHEBI:18420"/>
    </ligand>
</feature>
<reference evidence="7 8" key="1">
    <citation type="submission" date="2019-10" db="EMBL/GenBank/DDBJ databases">
        <title>Rubrobacter sp nov SCSIO 52915 isolated from a deep-sea sediment in the South China Sea.</title>
        <authorList>
            <person name="Chen R.W."/>
        </authorList>
    </citation>
    <scope>NUCLEOTIDE SEQUENCE [LARGE SCALE GENOMIC DNA]</scope>
    <source>
        <strain evidence="7 8">SCSIO 52915</strain>
    </source>
</reference>
<feature type="binding site" evidence="5">
    <location>
        <position position="146"/>
    </location>
    <ligand>
        <name>Mg(2+)</name>
        <dbReference type="ChEBI" id="CHEBI:18420"/>
    </ligand>
</feature>